<evidence type="ECO:0000259" key="3">
    <source>
        <dbReference type="Pfam" id="PF10181"/>
    </source>
</evidence>
<protein>
    <recommendedName>
        <fullName evidence="3">Phosphatidylinositol N-acetylglucosaminyltransferase subunit H conserved domain-containing protein</fullName>
    </recommendedName>
</protein>
<gene>
    <name evidence="4" type="ORF">PILCRDRAFT_821977</name>
</gene>
<feature type="domain" description="Phosphatidylinositol N-acetylglucosaminyltransferase subunit H conserved" evidence="3">
    <location>
        <begin position="94"/>
        <end position="164"/>
    </location>
</feature>
<evidence type="ECO:0000256" key="1">
    <source>
        <dbReference type="ARBA" id="ARBA00004687"/>
    </source>
</evidence>
<evidence type="ECO:0000256" key="2">
    <source>
        <dbReference type="ARBA" id="ARBA00009610"/>
    </source>
</evidence>
<dbReference type="InParanoid" id="A0A0C3FN91"/>
<comment type="pathway">
    <text evidence="1">Glycolipid biosynthesis; glycosylphosphatidylinositol-anchor biosynthesis.</text>
</comment>
<dbReference type="GO" id="GO:0000506">
    <property type="term" value="C:glycosylphosphatidylinositol-N-acetylglucosaminyltransferase (GPI-GnT) complex"/>
    <property type="evidence" value="ECO:0007669"/>
    <property type="project" value="InterPro"/>
</dbReference>
<dbReference type="Pfam" id="PF10181">
    <property type="entry name" value="PIG-H"/>
    <property type="match status" value="1"/>
</dbReference>
<dbReference type="InterPro" id="IPR019328">
    <property type="entry name" value="PIGH-H_dom"/>
</dbReference>
<dbReference type="OrthoDB" id="6256716at2759"/>
<sequence>MQRSRPLATTNPEFSVLEWPGFREYRVENWHLARDGSQRVIKGATGLDWKLAIASVVLGLFWMKIRESTWATITASVLCVYFVWVKCTQVLYESVIVIAPHGIQLETHRGFPPSSVLSASRRFIPMSALQDFVINEGLRRWNVRYYLTAIQRNGENDFSLHVAYENILPHIPVLLEVYKAVQTMLFSNSS</sequence>
<proteinExistence type="inferred from homology"/>
<dbReference type="GO" id="GO:0006506">
    <property type="term" value="P:GPI anchor biosynthetic process"/>
    <property type="evidence" value="ECO:0007669"/>
    <property type="project" value="UniProtKB-UniPathway"/>
</dbReference>
<keyword evidence="5" id="KW-1185">Reference proteome</keyword>
<dbReference type="HOGENOM" id="CLU_114240_0_0_1"/>
<dbReference type="FunCoup" id="A0A0C3FN91">
    <property type="interactions" value="80"/>
</dbReference>
<dbReference type="Proteomes" id="UP000054166">
    <property type="component" value="Unassembled WGS sequence"/>
</dbReference>
<accession>A0A0C3FN91</accession>
<reference evidence="5" key="2">
    <citation type="submission" date="2015-01" db="EMBL/GenBank/DDBJ databases">
        <title>Evolutionary Origins and Diversification of the Mycorrhizal Mutualists.</title>
        <authorList>
            <consortium name="DOE Joint Genome Institute"/>
            <consortium name="Mycorrhizal Genomics Consortium"/>
            <person name="Kohler A."/>
            <person name="Kuo A."/>
            <person name="Nagy L.G."/>
            <person name="Floudas D."/>
            <person name="Copeland A."/>
            <person name="Barry K.W."/>
            <person name="Cichocki N."/>
            <person name="Veneault-Fourrey C."/>
            <person name="LaButti K."/>
            <person name="Lindquist E.A."/>
            <person name="Lipzen A."/>
            <person name="Lundell T."/>
            <person name="Morin E."/>
            <person name="Murat C."/>
            <person name="Riley R."/>
            <person name="Ohm R."/>
            <person name="Sun H."/>
            <person name="Tunlid A."/>
            <person name="Henrissat B."/>
            <person name="Grigoriev I.V."/>
            <person name="Hibbett D.S."/>
            <person name="Martin F."/>
        </authorList>
    </citation>
    <scope>NUCLEOTIDE SEQUENCE [LARGE SCALE GENOMIC DNA]</scope>
    <source>
        <strain evidence="5">F 1598</strain>
    </source>
</reference>
<evidence type="ECO:0000313" key="4">
    <source>
        <dbReference type="EMBL" id="KIM80721.1"/>
    </source>
</evidence>
<dbReference type="UniPathway" id="UPA00196"/>
<dbReference type="AlphaFoldDB" id="A0A0C3FN91"/>
<dbReference type="EMBL" id="KN833002">
    <property type="protein sequence ID" value="KIM80721.1"/>
    <property type="molecule type" value="Genomic_DNA"/>
</dbReference>
<organism evidence="4 5">
    <name type="scientific">Piloderma croceum (strain F 1598)</name>
    <dbReference type="NCBI Taxonomy" id="765440"/>
    <lineage>
        <taxon>Eukaryota</taxon>
        <taxon>Fungi</taxon>
        <taxon>Dikarya</taxon>
        <taxon>Basidiomycota</taxon>
        <taxon>Agaricomycotina</taxon>
        <taxon>Agaricomycetes</taxon>
        <taxon>Agaricomycetidae</taxon>
        <taxon>Atheliales</taxon>
        <taxon>Atheliaceae</taxon>
        <taxon>Piloderma</taxon>
    </lineage>
</organism>
<dbReference type="PANTHER" id="PTHR15231">
    <property type="entry name" value="PHOSPHATIDYLINOSITOL N-ACETYLGLUCOSAMINYLTRANSFERASE SUBUNIT H"/>
    <property type="match status" value="1"/>
</dbReference>
<reference evidence="4 5" key="1">
    <citation type="submission" date="2014-04" db="EMBL/GenBank/DDBJ databases">
        <authorList>
            <consortium name="DOE Joint Genome Institute"/>
            <person name="Kuo A."/>
            <person name="Tarkka M."/>
            <person name="Buscot F."/>
            <person name="Kohler A."/>
            <person name="Nagy L.G."/>
            <person name="Floudas D."/>
            <person name="Copeland A."/>
            <person name="Barry K.W."/>
            <person name="Cichocki N."/>
            <person name="Veneault-Fourrey C."/>
            <person name="LaButti K."/>
            <person name="Lindquist E.A."/>
            <person name="Lipzen A."/>
            <person name="Lundell T."/>
            <person name="Morin E."/>
            <person name="Murat C."/>
            <person name="Sun H."/>
            <person name="Tunlid A."/>
            <person name="Henrissat B."/>
            <person name="Grigoriev I.V."/>
            <person name="Hibbett D.S."/>
            <person name="Martin F."/>
            <person name="Nordberg H.P."/>
            <person name="Cantor M.N."/>
            <person name="Hua S.X."/>
        </authorList>
    </citation>
    <scope>NUCLEOTIDE SEQUENCE [LARGE SCALE GENOMIC DNA]</scope>
    <source>
        <strain evidence="4 5">F 1598</strain>
    </source>
</reference>
<dbReference type="STRING" id="765440.A0A0C3FN91"/>
<evidence type="ECO:0000313" key="5">
    <source>
        <dbReference type="Proteomes" id="UP000054166"/>
    </source>
</evidence>
<comment type="similarity">
    <text evidence="2">Belongs to the PIGH family.</text>
</comment>
<name>A0A0C3FN91_PILCF</name>
<dbReference type="InterPro" id="IPR044215">
    <property type="entry name" value="PIG-H"/>
</dbReference>
<dbReference type="PANTHER" id="PTHR15231:SF1">
    <property type="entry name" value="PHOSPHATIDYLINOSITOL N-ACETYLGLUCOSAMINYLTRANSFERASE SUBUNIT H"/>
    <property type="match status" value="1"/>
</dbReference>